<evidence type="ECO:0000256" key="1">
    <source>
        <dbReference type="SAM" id="SignalP"/>
    </source>
</evidence>
<dbReference type="AlphaFoldDB" id="A0A2K4MJI2"/>
<reference evidence="2 3" key="1">
    <citation type="submission" date="2018-01" db="EMBL/GenBank/DDBJ databases">
        <title>Genomic Sequence of Chromobacterium MWU13-2610 from wild cranberry bogs within the Cape Cod National Seashore.</title>
        <authorList>
            <person name="O'Hara-Hanley K."/>
            <person name="Soby S."/>
            <person name="Harrison A."/>
        </authorList>
    </citation>
    <scope>NUCLEOTIDE SEQUENCE [LARGE SCALE GENOMIC DNA]</scope>
    <source>
        <strain evidence="2 3">MWU13-2610</strain>
    </source>
</reference>
<feature type="signal peptide" evidence="1">
    <location>
        <begin position="1"/>
        <end position="21"/>
    </location>
</feature>
<protein>
    <submittedName>
        <fullName evidence="2">Uncharacterized protein</fullName>
    </submittedName>
</protein>
<keyword evidence="3" id="KW-1185">Reference proteome</keyword>
<comment type="caution">
    <text evidence="2">The sequence shown here is derived from an EMBL/GenBank/DDBJ whole genome shotgun (WGS) entry which is preliminary data.</text>
</comment>
<feature type="chain" id="PRO_5014413924" evidence="1">
    <location>
        <begin position="22"/>
        <end position="187"/>
    </location>
</feature>
<proteinExistence type="predicted"/>
<keyword evidence="1" id="KW-0732">Signal</keyword>
<evidence type="ECO:0000313" key="3">
    <source>
        <dbReference type="Proteomes" id="UP000236416"/>
    </source>
</evidence>
<sequence length="187" mass="21177">MMIAIAPALIGIFASLITAYAGQKTTAYLESEKIIRTNLEDAYNKTLQYDKLATELNMAAFPNKNEVQSNFAAMRYNNAIENYNKLLNSTYALIDIYGDNIEAQSSKLKECSKEYVNSAADMFIMNLQIYKITDFGTPAYKEIAGKYKLPEKQNQLVAIRLNCTKASDEMRDSIKREIKSRLTHSIL</sequence>
<evidence type="ECO:0000313" key="2">
    <source>
        <dbReference type="EMBL" id="POA96885.1"/>
    </source>
</evidence>
<dbReference type="Proteomes" id="UP000236416">
    <property type="component" value="Unassembled WGS sequence"/>
</dbReference>
<name>A0A2K4MJI2_9NEIS</name>
<organism evidence="2 3">
    <name type="scientific">Chromobacterium sinusclupearum</name>
    <dbReference type="NCBI Taxonomy" id="2077146"/>
    <lineage>
        <taxon>Bacteria</taxon>
        <taxon>Pseudomonadati</taxon>
        <taxon>Pseudomonadota</taxon>
        <taxon>Betaproteobacteria</taxon>
        <taxon>Neisseriales</taxon>
        <taxon>Chromobacteriaceae</taxon>
        <taxon>Chromobacterium</taxon>
    </lineage>
</organism>
<gene>
    <name evidence="2" type="ORF">C2134_20285</name>
</gene>
<accession>A0A2K4MJI2</accession>
<dbReference type="EMBL" id="PPTF01000098">
    <property type="protein sequence ID" value="POA96885.1"/>
    <property type="molecule type" value="Genomic_DNA"/>
</dbReference>
<dbReference type="RefSeq" id="WP_103321871.1">
    <property type="nucleotide sequence ID" value="NZ_PPTF01000098.1"/>
</dbReference>